<dbReference type="InterPro" id="IPR003870">
    <property type="entry name" value="DUF222"/>
</dbReference>
<feature type="domain" description="DUF222" evidence="2">
    <location>
        <begin position="19"/>
        <end position="270"/>
    </location>
</feature>
<dbReference type="EMBL" id="CP002801">
    <property type="protein sequence ID" value="AEH10903.1"/>
    <property type="molecule type" value="Genomic_DNA"/>
</dbReference>
<keyword evidence="3" id="KW-0540">Nuclease</keyword>
<organism evidence="3 4">
    <name type="scientific">Candidatus Protofrankia datiscae</name>
    <dbReference type="NCBI Taxonomy" id="2716812"/>
    <lineage>
        <taxon>Bacteria</taxon>
        <taxon>Bacillati</taxon>
        <taxon>Actinomycetota</taxon>
        <taxon>Actinomycetes</taxon>
        <taxon>Frankiales</taxon>
        <taxon>Frankiaceae</taxon>
        <taxon>Protofrankia</taxon>
    </lineage>
</organism>
<dbReference type="RefSeq" id="WP_013874785.1">
    <property type="nucleotide sequence ID" value="NC_015656.1"/>
</dbReference>
<feature type="compositionally biased region" description="Low complexity" evidence="1">
    <location>
        <begin position="315"/>
        <end position="325"/>
    </location>
</feature>
<dbReference type="Pfam" id="PF02720">
    <property type="entry name" value="DUF222"/>
    <property type="match status" value="1"/>
</dbReference>
<name>F8B3A3_9ACTN</name>
<dbReference type="GO" id="GO:0004519">
    <property type="term" value="F:endonuclease activity"/>
    <property type="evidence" value="ECO:0007669"/>
    <property type="project" value="UniProtKB-KW"/>
</dbReference>
<dbReference type="STRING" id="656024.FsymDg_3624"/>
<dbReference type="eggNOG" id="COG1403">
    <property type="taxonomic scope" value="Bacteria"/>
</dbReference>
<accession>F8B3A3</accession>
<proteinExistence type="predicted"/>
<sequence length="325" mass="35293">MFDIDVEHAPLHQLEAEICAWAGRISAAMCAWLLALAAFDRREGWAGAGIRSCAHWLSWKCGTSLRTGYEHLRVGHALEQLPALRDAFASGRLSYAKVRAISRVADVDSEAEWVRQAEHATASQLDRLVAAYGRLRGRDGLGQVIDRHTRRSCSWQWDDDGSLIIHARLTPEDGALFVKALDAAHAGHAPDMPRDRATNADALTAVACDFLTSRAPTLADPARYTVNVHINANLLTDGDREHQSRSDVEPGVAVHPETVRRLACDAGVAIPNAGRWAGEPLRLQESVTALLNAGTARQGTRGHSGRSPGPRGPRQRASGPASRQR</sequence>
<evidence type="ECO:0000256" key="1">
    <source>
        <dbReference type="SAM" id="MobiDB-lite"/>
    </source>
</evidence>
<feature type="region of interest" description="Disordered" evidence="1">
    <location>
        <begin position="290"/>
        <end position="325"/>
    </location>
</feature>
<dbReference type="AlphaFoldDB" id="F8B3A3"/>
<keyword evidence="4" id="KW-1185">Reference proteome</keyword>
<evidence type="ECO:0000259" key="2">
    <source>
        <dbReference type="Pfam" id="PF02720"/>
    </source>
</evidence>
<keyword evidence="3" id="KW-0255">Endonuclease</keyword>
<evidence type="ECO:0000313" key="3">
    <source>
        <dbReference type="EMBL" id="AEH10903.1"/>
    </source>
</evidence>
<gene>
    <name evidence="3" type="ordered locus">FsymDg_3624</name>
</gene>
<keyword evidence="3" id="KW-0378">Hydrolase</keyword>
<dbReference type="KEGG" id="fsy:FsymDg_3624"/>
<dbReference type="HOGENOM" id="CLU_854568_0_0_11"/>
<protein>
    <submittedName>
        <fullName evidence="3">HNH endonuclease</fullName>
    </submittedName>
</protein>
<evidence type="ECO:0000313" key="4">
    <source>
        <dbReference type="Proteomes" id="UP000001549"/>
    </source>
</evidence>
<reference evidence="3 4" key="1">
    <citation type="submission" date="2011-05" db="EMBL/GenBank/DDBJ databases">
        <title>Complete sequence of chromosome of Frankia symbiont of Datisca glomerata.</title>
        <authorList>
            <consortium name="US DOE Joint Genome Institute"/>
            <person name="Lucas S."/>
            <person name="Han J."/>
            <person name="Lapidus A."/>
            <person name="Cheng J.-F."/>
            <person name="Goodwin L."/>
            <person name="Pitluck S."/>
            <person name="Peters L."/>
            <person name="Mikhailova N."/>
            <person name="Chertkov O."/>
            <person name="Teshima H."/>
            <person name="Han C."/>
            <person name="Tapia R."/>
            <person name="Land M."/>
            <person name="Hauser L."/>
            <person name="Kyrpides N."/>
            <person name="Ivanova N."/>
            <person name="Pagani I."/>
            <person name="Berry A."/>
            <person name="Pawlowski K."/>
            <person name="Persson T."/>
            <person name="Vanden Heuvel B."/>
            <person name="Benson D."/>
            <person name="Woyke T."/>
        </authorList>
    </citation>
    <scope>NUCLEOTIDE SEQUENCE [LARGE SCALE GENOMIC DNA]</scope>
    <source>
        <strain evidence="4">4085684</strain>
    </source>
</reference>
<dbReference type="Proteomes" id="UP000001549">
    <property type="component" value="Chromosome"/>
</dbReference>